<proteinExistence type="predicted"/>
<reference evidence="2 3" key="1">
    <citation type="journal article" date="2007" name="Appl. Environ. Microbiol.">
        <title>Isolation of key methanogens for global methane emission from rice paddy fields: a novel isolate affiliated with the clone cluster rice cluster I.</title>
        <authorList>
            <person name="Sakai S."/>
            <person name="Imachi H."/>
            <person name="Sekiguchi Y."/>
            <person name="Ohashi A."/>
            <person name="Harada H."/>
            <person name="Kamagata Y."/>
        </authorList>
    </citation>
    <scope>NUCLEOTIDE SEQUENCE [LARGE SCALE GENOMIC DNA]</scope>
    <source>
        <strain evidence="3">DSM 17711 / JCM 13418 / NBRC 101707 / SANAE</strain>
    </source>
</reference>
<sequence length="66" mass="7284">MDKLNITIIEVGGSILILAIFIALFAFTGSLPELKPWSNILYVVLFLGYTAVMCLFGLKMAPYLSQ</sequence>
<keyword evidence="1" id="KW-0812">Transmembrane</keyword>
<dbReference type="InParanoid" id="D1YYA7"/>
<feature type="transmembrane region" description="Helical" evidence="1">
    <location>
        <begin position="40"/>
        <end position="58"/>
    </location>
</feature>
<dbReference type="eggNOG" id="arCOG13225">
    <property type="taxonomic scope" value="Archaea"/>
</dbReference>
<keyword evidence="1" id="KW-0472">Membrane</keyword>
<dbReference type="OrthoDB" id="378300at2157"/>
<reference evidence="3" key="3">
    <citation type="journal article" date="2011" name="PLoS ONE">
        <title>Genome sequence of a mesophilic hydrogenotrophic methanogen Methanocella paludicola, the first cultivated representative of the order Methanocellales.</title>
        <authorList>
            <person name="Sakai S."/>
            <person name="Takaki Y."/>
            <person name="Shimamura S."/>
            <person name="Sekine M."/>
            <person name="Tajima T."/>
            <person name="Kosugi H."/>
            <person name="Ichikawa N."/>
            <person name="Tasumi E."/>
            <person name="Hiraki A.T."/>
            <person name="Shimizu A."/>
            <person name="Kato Y."/>
            <person name="Nishiko R."/>
            <person name="Mori K."/>
            <person name="Fujita N."/>
            <person name="Imachi H."/>
            <person name="Takai K."/>
        </authorList>
    </citation>
    <scope>NUCLEOTIDE SEQUENCE [LARGE SCALE GENOMIC DNA]</scope>
    <source>
        <strain evidence="3">DSM 17711 / JCM 13418 / NBRC 101707 / SANAE</strain>
    </source>
</reference>
<evidence type="ECO:0000313" key="2">
    <source>
        <dbReference type="EMBL" id="BAI61429.1"/>
    </source>
</evidence>
<dbReference type="Proteomes" id="UP000001882">
    <property type="component" value="Chromosome"/>
</dbReference>
<name>D1YYA7_METPS</name>
<keyword evidence="3" id="KW-1185">Reference proteome</keyword>
<dbReference type="RefSeq" id="WP_012900108.1">
    <property type="nucleotide sequence ID" value="NC_013665.1"/>
</dbReference>
<dbReference type="EMBL" id="AP011532">
    <property type="protein sequence ID" value="BAI61429.1"/>
    <property type="molecule type" value="Genomic_DNA"/>
</dbReference>
<organism evidence="2 3">
    <name type="scientific">Methanocella paludicola (strain DSM 17711 / JCM 13418 / NBRC 101707 / SANAE)</name>
    <dbReference type="NCBI Taxonomy" id="304371"/>
    <lineage>
        <taxon>Archaea</taxon>
        <taxon>Methanobacteriati</taxon>
        <taxon>Methanobacteriota</taxon>
        <taxon>Stenosarchaea group</taxon>
        <taxon>Methanomicrobia</taxon>
        <taxon>Methanocellales</taxon>
        <taxon>Methanocellaceae</taxon>
        <taxon>Methanocella</taxon>
    </lineage>
</organism>
<keyword evidence="1" id="KW-1133">Transmembrane helix</keyword>
<reference evidence="2 3" key="2">
    <citation type="journal article" date="2008" name="Int. J. Syst. Evol. Microbiol.">
        <title>Methanocella paludicola gen. nov., sp. nov., a methane-producing archaeon, the first isolate of the lineage 'Rice Cluster I', and proposal of the new archaeal order Methanocellales ord. nov.</title>
        <authorList>
            <person name="Sakai S."/>
            <person name="Imachi H."/>
            <person name="Hanada S."/>
            <person name="Ohashi A."/>
            <person name="Harada H."/>
            <person name="Kamagata Y."/>
        </authorList>
    </citation>
    <scope>NUCLEOTIDE SEQUENCE [LARGE SCALE GENOMIC DNA]</scope>
    <source>
        <strain evidence="3">DSM 17711 / JCM 13418 / NBRC 101707 / SANAE</strain>
    </source>
</reference>
<dbReference type="STRING" id="304371.MCP_1357"/>
<protein>
    <submittedName>
        <fullName evidence="2">Uncharacterized protein</fullName>
    </submittedName>
</protein>
<evidence type="ECO:0000313" key="3">
    <source>
        <dbReference type="Proteomes" id="UP000001882"/>
    </source>
</evidence>
<dbReference type="GeneID" id="8683012"/>
<dbReference type="KEGG" id="mpd:MCP_1357"/>
<dbReference type="AlphaFoldDB" id="D1YYA7"/>
<evidence type="ECO:0000256" key="1">
    <source>
        <dbReference type="SAM" id="Phobius"/>
    </source>
</evidence>
<feature type="transmembrane region" description="Helical" evidence="1">
    <location>
        <begin position="7"/>
        <end position="28"/>
    </location>
</feature>
<gene>
    <name evidence="2" type="ordered locus">MCP_1357</name>
</gene>
<accession>D1YYA7</accession>